<sequence>MLGKRDRVGIEKEEIKENGSGKVMVGLEREIRRWLEWAWEERGARFGEKERMIAVGAEMENSQTIWKKLEEACLEYNAHKQPQ</sequence>
<evidence type="ECO:0000313" key="1">
    <source>
        <dbReference type="EMBL" id="KAL3502366.1"/>
    </source>
</evidence>
<accession>A0ABD2Y5Q5</accession>
<gene>
    <name evidence="1" type="ORF">ACH5RR_036815</name>
</gene>
<dbReference type="EMBL" id="JBJUIK010000015">
    <property type="protein sequence ID" value="KAL3502366.1"/>
    <property type="molecule type" value="Genomic_DNA"/>
</dbReference>
<reference evidence="1 2" key="1">
    <citation type="submission" date="2024-11" db="EMBL/GenBank/DDBJ databases">
        <title>A near-complete genome assembly of Cinchona calisaya.</title>
        <authorList>
            <person name="Lian D.C."/>
            <person name="Zhao X.W."/>
            <person name="Wei L."/>
        </authorList>
    </citation>
    <scope>NUCLEOTIDE SEQUENCE [LARGE SCALE GENOMIC DNA]</scope>
    <source>
        <tissue evidence="1">Nenye</tissue>
    </source>
</reference>
<dbReference type="Proteomes" id="UP001630127">
    <property type="component" value="Unassembled WGS sequence"/>
</dbReference>
<evidence type="ECO:0000313" key="2">
    <source>
        <dbReference type="Proteomes" id="UP001630127"/>
    </source>
</evidence>
<dbReference type="AlphaFoldDB" id="A0ABD2Y5Q5"/>
<organism evidence="1 2">
    <name type="scientific">Cinchona calisaya</name>
    <dbReference type="NCBI Taxonomy" id="153742"/>
    <lineage>
        <taxon>Eukaryota</taxon>
        <taxon>Viridiplantae</taxon>
        <taxon>Streptophyta</taxon>
        <taxon>Embryophyta</taxon>
        <taxon>Tracheophyta</taxon>
        <taxon>Spermatophyta</taxon>
        <taxon>Magnoliopsida</taxon>
        <taxon>eudicotyledons</taxon>
        <taxon>Gunneridae</taxon>
        <taxon>Pentapetalae</taxon>
        <taxon>asterids</taxon>
        <taxon>lamiids</taxon>
        <taxon>Gentianales</taxon>
        <taxon>Rubiaceae</taxon>
        <taxon>Cinchonoideae</taxon>
        <taxon>Cinchoneae</taxon>
        <taxon>Cinchona</taxon>
    </lineage>
</organism>
<name>A0ABD2Y5Q5_9GENT</name>
<proteinExistence type="predicted"/>
<keyword evidence="2" id="KW-1185">Reference proteome</keyword>
<protein>
    <submittedName>
        <fullName evidence="1">Uncharacterized protein</fullName>
    </submittedName>
</protein>
<comment type="caution">
    <text evidence="1">The sequence shown here is derived from an EMBL/GenBank/DDBJ whole genome shotgun (WGS) entry which is preliminary data.</text>
</comment>